<reference evidence="7 8" key="1">
    <citation type="submission" date="2023-10" db="EMBL/GenBank/DDBJ databases">
        <title>Draft Genome Sequence of Candida saopaulonensis from a very Premature Infant with Sepsis.</title>
        <authorList>
            <person name="Ning Y."/>
            <person name="Dai R."/>
            <person name="Xiao M."/>
            <person name="Xu Y."/>
            <person name="Yan Q."/>
            <person name="Zhang L."/>
        </authorList>
    </citation>
    <scope>NUCLEOTIDE SEQUENCE [LARGE SCALE GENOMIC DNA]</scope>
    <source>
        <strain evidence="7 8">19XY460</strain>
    </source>
</reference>
<evidence type="ECO:0000256" key="5">
    <source>
        <dbReference type="ARBA" id="ARBA00023242"/>
    </source>
</evidence>
<keyword evidence="4" id="KW-0234">DNA repair</keyword>
<keyword evidence="3" id="KW-0227">DNA damage</keyword>
<dbReference type="KEGG" id="asau:88175049"/>
<dbReference type="GO" id="GO:0006281">
    <property type="term" value="P:DNA repair"/>
    <property type="evidence" value="ECO:0007669"/>
    <property type="project" value="UniProtKB-KW"/>
</dbReference>
<comment type="subcellular location">
    <subcellularLocation>
        <location evidence="1">Nucleus</location>
    </subcellularLocation>
</comment>
<keyword evidence="5" id="KW-0539">Nucleus</keyword>
<evidence type="ECO:0000256" key="6">
    <source>
        <dbReference type="SAM" id="MobiDB-lite"/>
    </source>
</evidence>
<dbReference type="AlphaFoldDB" id="A0AAX4HDL0"/>
<dbReference type="PANTHER" id="PTHR10870">
    <property type="entry name" value="CELL CYCLE CHECKPOINT PROTEIN RAD1"/>
    <property type="match status" value="1"/>
</dbReference>
<dbReference type="PANTHER" id="PTHR10870:SF0">
    <property type="entry name" value="CELL CYCLE CHECKPOINT PROTEIN RAD1"/>
    <property type="match status" value="1"/>
</dbReference>
<dbReference type="RefSeq" id="XP_062879009.1">
    <property type="nucleotide sequence ID" value="XM_063022939.1"/>
</dbReference>
<dbReference type="GeneID" id="88175049"/>
<keyword evidence="8" id="KW-1185">Reference proteome</keyword>
<sequence length="416" mass="45249">MSHLFVPSLPSSVPTSQLQRGLFAASTTHVAHLAEMFNALAAIDRYALITIGADGISVFTEHNHILNALANFEATLFSTYKFDFSSQSSVLLGVDILLLSELFAAAASTVVPKAKSTSGGPAQQPLVESVVCYLKYEDEGSPLIVEFEDQLIVERLEFSTFNLDLENPYSREAELEDLGGLIVNSAMLQFAVIIKSDIFHNLLQDIQVLDTEELYMFVSNVDDEDLLNFVSKSVLGYSKLIYPNAKSSLQKLEVYSESMEQIASSVVSVLNFQVFVKILRAVKQSVKCKLIKDSEGVISVQLLCKNVNCAGYPGTMVTFNMLEKTTMPTEATAAEIARAFDEGACEYIKEYTVLSGGAAPKPQLAIADVPNPSAPGLSYASFKKGDDQATETKRNEVQPNSESSSGSGGSLFQLFF</sequence>
<dbReference type="InterPro" id="IPR003021">
    <property type="entry name" value="Rad1_Rec1_Rad17"/>
</dbReference>
<dbReference type="PRINTS" id="PR01245">
    <property type="entry name" value="RAD1REC1"/>
</dbReference>
<dbReference type="GO" id="GO:0000077">
    <property type="term" value="P:DNA damage checkpoint signaling"/>
    <property type="evidence" value="ECO:0007669"/>
    <property type="project" value="InterPro"/>
</dbReference>
<feature type="region of interest" description="Disordered" evidence="6">
    <location>
        <begin position="377"/>
        <end position="410"/>
    </location>
</feature>
<comment type="similarity">
    <text evidence="2">Belongs to the rad1 family.</text>
</comment>
<organism evidence="7 8">
    <name type="scientific">Australozyma saopauloensis</name>
    <dbReference type="NCBI Taxonomy" id="291208"/>
    <lineage>
        <taxon>Eukaryota</taxon>
        <taxon>Fungi</taxon>
        <taxon>Dikarya</taxon>
        <taxon>Ascomycota</taxon>
        <taxon>Saccharomycotina</taxon>
        <taxon>Pichiomycetes</taxon>
        <taxon>Metschnikowiaceae</taxon>
        <taxon>Australozyma</taxon>
    </lineage>
</organism>
<proteinExistence type="inferred from homology"/>
<evidence type="ECO:0000313" key="7">
    <source>
        <dbReference type="EMBL" id="WPK26628.1"/>
    </source>
</evidence>
<dbReference type="Gene3D" id="3.70.10.10">
    <property type="match status" value="1"/>
</dbReference>
<feature type="compositionally biased region" description="Basic and acidic residues" evidence="6">
    <location>
        <begin position="383"/>
        <end position="396"/>
    </location>
</feature>
<dbReference type="Pfam" id="PF02144">
    <property type="entry name" value="Rad1"/>
    <property type="match status" value="1"/>
</dbReference>
<evidence type="ECO:0000313" key="8">
    <source>
        <dbReference type="Proteomes" id="UP001338582"/>
    </source>
</evidence>
<evidence type="ECO:0000256" key="4">
    <source>
        <dbReference type="ARBA" id="ARBA00023204"/>
    </source>
</evidence>
<gene>
    <name evidence="7" type="ORF">PUMCH_003986</name>
</gene>
<dbReference type="GO" id="GO:0030896">
    <property type="term" value="C:checkpoint clamp complex"/>
    <property type="evidence" value="ECO:0007669"/>
    <property type="project" value="TreeGrafter"/>
</dbReference>
<dbReference type="EMBL" id="CP138898">
    <property type="protein sequence ID" value="WPK26628.1"/>
    <property type="molecule type" value="Genomic_DNA"/>
</dbReference>
<dbReference type="Proteomes" id="UP001338582">
    <property type="component" value="Chromosome 5"/>
</dbReference>
<evidence type="ECO:0000256" key="1">
    <source>
        <dbReference type="ARBA" id="ARBA00004123"/>
    </source>
</evidence>
<evidence type="ECO:0008006" key="9">
    <source>
        <dbReference type="Google" id="ProtNLM"/>
    </source>
</evidence>
<evidence type="ECO:0000256" key="2">
    <source>
        <dbReference type="ARBA" id="ARBA00010991"/>
    </source>
</evidence>
<accession>A0AAX4HDL0</accession>
<name>A0AAX4HDL0_9ASCO</name>
<protein>
    <recommendedName>
        <fullName evidence="9">DNA damage checkpoint control protein RAD17</fullName>
    </recommendedName>
</protein>
<evidence type="ECO:0000256" key="3">
    <source>
        <dbReference type="ARBA" id="ARBA00022763"/>
    </source>
</evidence>